<dbReference type="EMBL" id="LFZX01000042">
    <property type="protein sequence ID" value="KNC67958.1"/>
    <property type="molecule type" value="Genomic_DNA"/>
</dbReference>
<dbReference type="OrthoDB" id="6307145at2"/>
<accession>A0A0L0EVS6</accession>
<dbReference type="Proteomes" id="UP000036850">
    <property type="component" value="Unassembled WGS sequence"/>
</dbReference>
<dbReference type="PATRIC" id="fig|43658.6.peg.5059"/>
<reference evidence="2" key="1">
    <citation type="submission" date="2015-07" db="EMBL/GenBank/DDBJ databases">
        <title>Draft genome sequence of a Pseudoalteromonas rubra strain, OCN096, isolated from Kaneohe Bay, Oahu, Hawaii.</title>
        <authorList>
            <person name="Beurmann S."/>
            <person name="Ushijima B."/>
            <person name="Belcaid M."/>
            <person name="Callahan S.M."/>
            <person name="Aeby G.S."/>
        </authorList>
    </citation>
    <scope>NUCLEOTIDE SEQUENCE [LARGE SCALE GENOMIC DNA]</scope>
    <source>
        <strain evidence="2">OCN096</strain>
    </source>
</reference>
<proteinExistence type="predicted"/>
<protein>
    <submittedName>
        <fullName evidence="1">Uncharacterized protein</fullName>
    </submittedName>
</protein>
<comment type="caution">
    <text evidence="1">The sequence shown here is derived from an EMBL/GenBank/DDBJ whole genome shotgun (WGS) entry which is preliminary data.</text>
</comment>
<dbReference type="AlphaFoldDB" id="A0A0L0EVS6"/>
<evidence type="ECO:0000313" key="2">
    <source>
        <dbReference type="Proteomes" id="UP000036850"/>
    </source>
</evidence>
<sequence length="200" mass="22726">MSDKSQADRLKQAYQHAKQQHKLSALDQRQLKQVCRAANTSAKQISWWQRGQWVLACGALMVLATVMLSQEHRQQSAQALYALSFDDYEQVETHSVEQGHYVTQLRAQKQTLDKQFKQQHQQLSEQRFYGRLVHSDANTWFVADCRNKTLLEIKHSVLAALQDDVMLSDMSPGQMLALDKNTDGHLTTIAAAPGKVYACP</sequence>
<organism evidence="1 2">
    <name type="scientific">Pseudoalteromonas rubra</name>
    <dbReference type="NCBI Taxonomy" id="43658"/>
    <lineage>
        <taxon>Bacteria</taxon>
        <taxon>Pseudomonadati</taxon>
        <taxon>Pseudomonadota</taxon>
        <taxon>Gammaproteobacteria</taxon>
        <taxon>Alteromonadales</taxon>
        <taxon>Pseudoalteromonadaceae</taxon>
        <taxon>Pseudoalteromonas</taxon>
    </lineage>
</organism>
<name>A0A0L0EVS6_9GAMM</name>
<gene>
    <name evidence="1" type="ORF">AC626_07690</name>
</gene>
<evidence type="ECO:0000313" key="1">
    <source>
        <dbReference type="EMBL" id="KNC67958.1"/>
    </source>
</evidence>